<gene>
    <name evidence="5" type="ORF">ACK4CT_34565</name>
</gene>
<sequence>MTQTGQLSKTISHWLNNDFFAGVSNVTAPVANPATGDVTGRVVLGSAQDAHAVIDAAAAAFPEWRDASLAKRTQILFKFRDLLNQRKGELAEIITREHGKVVSDALGEVNRGQEVVEFACGIAHLLKGGFTENASTKVDVYSIRQPLGVVGIISPFNFPAMVPMWFFPIAIAAGNAVVLKPSEKNPSASLWLAELWKEAGLPAGVFNVLQGDKTVVDELLTNPKVASVSFVGSTPIAQYVYATGAAAGKRIQALGGAKNHALILPDADLDLAADAMVNAGFGSAGERCMAISVAVAVGPIADELVAKIAERAAAIKIGDGTKDSDMGPLVTKAHRDKVAAYIEAGETDGAKVVLDGRNVSADGGADGFWLGPTLFDNVTPHMSVYSDEIFGPVLSVVRVEAYDDALKLINSNPYGNGTAIFTNDGGAARRFQNEVTVGMVGINVPIPVPMAYYSFGGWKASLFGDSHAHGMDGVQFFTRQKTVTQRWLDPSHGGINLGFPQNG</sequence>
<dbReference type="PANTHER" id="PTHR43866:SF4">
    <property type="entry name" value="MALONATE-SEMIALDEHYDE DEHYDROGENASE"/>
    <property type="match status" value="1"/>
</dbReference>
<dbReference type="InterPro" id="IPR016160">
    <property type="entry name" value="Ald_DH_CS_CYS"/>
</dbReference>
<name>A0ABW9LL45_9MYCO</name>
<evidence type="ECO:0000259" key="4">
    <source>
        <dbReference type="Pfam" id="PF00171"/>
    </source>
</evidence>
<accession>A0ABW9LL45</accession>
<dbReference type="RefSeq" id="WP_409545804.1">
    <property type="nucleotide sequence ID" value="NZ_JBKBDD010000022.1"/>
</dbReference>
<dbReference type="EC" id="1.2.1.27" evidence="1"/>
<dbReference type="Pfam" id="PF00171">
    <property type="entry name" value="Aldedh"/>
    <property type="match status" value="1"/>
</dbReference>
<dbReference type="NCBIfam" id="TIGR01722">
    <property type="entry name" value="MMSDH"/>
    <property type="match status" value="1"/>
</dbReference>
<evidence type="ECO:0000313" key="6">
    <source>
        <dbReference type="Proteomes" id="UP001635816"/>
    </source>
</evidence>
<protein>
    <recommendedName>
        <fullName evidence="1">methylmalonate-semialdehyde dehydrogenase (CoA acylating)</fullName>
        <ecNumber evidence="1">1.2.1.27</ecNumber>
    </recommendedName>
</protein>
<dbReference type="Gene3D" id="3.40.309.10">
    <property type="entry name" value="Aldehyde Dehydrogenase, Chain A, domain 2"/>
    <property type="match status" value="1"/>
</dbReference>
<dbReference type="InterPro" id="IPR016162">
    <property type="entry name" value="Ald_DH_N"/>
</dbReference>
<organism evidence="5 6">
    <name type="scientific">Mycolicibacterium nivoides</name>
    <dbReference type="NCBI Taxonomy" id="2487344"/>
    <lineage>
        <taxon>Bacteria</taxon>
        <taxon>Bacillati</taxon>
        <taxon>Actinomycetota</taxon>
        <taxon>Actinomycetes</taxon>
        <taxon>Mycobacteriales</taxon>
        <taxon>Mycobacteriaceae</taxon>
        <taxon>Mycolicibacterium</taxon>
    </lineage>
</organism>
<dbReference type="GO" id="GO:0016491">
    <property type="term" value="F:oxidoreductase activity"/>
    <property type="evidence" value="ECO:0007669"/>
    <property type="project" value="UniProtKB-KW"/>
</dbReference>
<dbReference type="InterPro" id="IPR010061">
    <property type="entry name" value="MeMal-semiAld_DH"/>
</dbReference>
<dbReference type="SUPFAM" id="SSF53720">
    <property type="entry name" value="ALDH-like"/>
    <property type="match status" value="1"/>
</dbReference>
<proteinExistence type="predicted"/>
<dbReference type="PROSITE" id="PS00070">
    <property type="entry name" value="ALDEHYDE_DEHYDR_CYS"/>
    <property type="match status" value="1"/>
</dbReference>
<dbReference type="InterPro" id="IPR015590">
    <property type="entry name" value="Aldehyde_DH_dom"/>
</dbReference>
<dbReference type="CDD" id="cd07085">
    <property type="entry name" value="ALDH_F6_MMSDH"/>
    <property type="match status" value="1"/>
</dbReference>
<dbReference type="InterPro" id="IPR016163">
    <property type="entry name" value="Ald_DH_C"/>
</dbReference>
<keyword evidence="3" id="KW-0520">NAD</keyword>
<dbReference type="Proteomes" id="UP001635816">
    <property type="component" value="Unassembled WGS sequence"/>
</dbReference>
<reference evidence="5 6" key="1">
    <citation type="submission" date="2024-12" db="EMBL/GenBank/DDBJ databases">
        <title>The coexistence of Mycolicibacterium septicum and Mycolicibacterium nivoides in clinical samples.</title>
        <authorList>
            <person name="Wang C."/>
            <person name="Feng Y."/>
            <person name="Zong Z."/>
        </authorList>
    </citation>
    <scope>NUCLEOTIDE SEQUENCE [LARGE SCALE GENOMIC DNA]</scope>
    <source>
        <strain evidence="5 6">120309</strain>
    </source>
</reference>
<dbReference type="PANTHER" id="PTHR43866">
    <property type="entry name" value="MALONATE-SEMIALDEHYDE DEHYDROGENASE"/>
    <property type="match status" value="1"/>
</dbReference>
<keyword evidence="6" id="KW-1185">Reference proteome</keyword>
<dbReference type="EMBL" id="JBKBDD010000022">
    <property type="protein sequence ID" value="MFN6548299.1"/>
    <property type="molecule type" value="Genomic_DNA"/>
</dbReference>
<evidence type="ECO:0000256" key="3">
    <source>
        <dbReference type="ARBA" id="ARBA00023027"/>
    </source>
</evidence>
<evidence type="ECO:0000256" key="2">
    <source>
        <dbReference type="ARBA" id="ARBA00023002"/>
    </source>
</evidence>
<keyword evidence="2 5" id="KW-0560">Oxidoreductase</keyword>
<dbReference type="Gene3D" id="3.40.605.10">
    <property type="entry name" value="Aldehyde Dehydrogenase, Chain A, domain 1"/>
    <property type="match status" value="1"/>
</dbReference>
<evidence type="ECO:0000313" key="5">
    <source>
        <dbReference type="EMBL" id="MFN6548299.1"/>
    </source>
</evidence>
<dbReference type="InterPro" id="IPR016161">
    <property type="entry name" value="Ald_DH/histidinol_DH"/>
</dbReference>
<comment type="caution">
    <text evidence="5">The sequence shown here is derived from an EMBL/GenBank/DDBJ whole genome shotgun (WGS) entry which is preliminary data.</text>
</comment>
<feature type="domain" description="Aldehyde dehydrogenase" evidence="4">
    <location>
        <begin position="27"/>
        <end position="483"/>
    </location>
</feature>
<evidence type="ECO:0000256" key="1">
    <source>
        <dbReference type="ARBA" id="ARBA00013048"/>
    </source>
</evidence>